<gene>
    <name evidence="2" type="ORF">ACFO8Q_01700</name>
</gene>
<accession>A0ABV9PWW4</accession>
<proteinExistence type="predicted"/>
<evidence type="ECO:0000256" key="1">
    <source>
        <dbReference type="SAM" id="Phobius"/>
    </source>
</evidence>
<sequence>MNLWFMVLLGVQLLLIIGLLAYFISTESWDEDIKHSVLEEDETDPEVVPNPYRKVWQDYLSSR</sequence>
<keyword evidence="1" id="KW-1133">Transmembrane helix</keyword>
<protein>
    <submittedName>
        <fullName evidence="2">Uncharacterized protein</fullName>
    </submittedName>
</protein>
<evidence type="ECO:0000313" key="3">
    <source>
        <dbReference type="Proteomes" id="UP001596002"/>
    </source>
</evidence>
<keyword evidence="1" id="KW-0472">Membrane</keyword>
<reference evidence="3" key="1">
    <citation type="journal article" date="2019" name="Int. J. Syst. Evol. Microbiol.">
        <title>The Global Catalogue of Microorganisms (GCM) 10K type strain sequencing project: providing services to taxonomists for standard genome sequencing and annotation.</title>
        <authorList>
            <consortium name="The Broad Institute Genomics Platform"/>
            <consortium name="The Broad Institute Genome Sequencing Center for Infectious Disease"/>
            <person name="Wu L."/>
            <person name="Ma J."/>
        </authorList>
    </citation>
    <scope>NUCLEOTIDE SEQUENCE [LARGE SCALE GENOMIC DNA]</scope>
    <source>
        <strain evidence="3">WYCCWR 12678</strain>
    </source>
</reference>
<keyword evidence="3" id="KW-1185">Reference proteome</keyword>
<feature type="transmembrane region" description="Helical" evidence="1">
    <location>
        <begin position="6"/>
        <end position="24"/>
    </location>
</feature>
<name>A0ABV9PWW4_9BACL</name>
<keyword evidence="1" id="KW-0812">Transmembrane</keyword>
<dbReference type="Proteomes" id="UP001596002">
    <property type="component" value="Unassembled WGS sequence"/>
</dbReference>
<dbReference type="EMBL" id="JBHSHC010000013">
    <property type="protein sequence ID" value="MFC4766113.1"/>
    <property type="molecule type" value="Genomic_DNA"/>
</dbReference>
<organism evidence="2 3">
    <name type="scientific">Effusibacillus consociatus</name>
    <dbReference type="NCBI Taxonomy" id="1117041"/>
    <lineage>
        <taxon>Bacteria</taxon>
        <taxon>Bacillati</taxon>
        <taxon>Bacillota</taxon>
        <taxon>Bacilli</taxon>
        <taxon>Bacillales</taxon>
        <taxon>Alicyclobacillaceae</taxon>
        <taxon>Effusibacillus</taxon>
    </lineage>
</organism>
<dbReference type="RefSeq" id="WP_380023817.1">
    <property type="nucleotide sequence ID" value="NZ_JBHSHC010000013.1"/>
</dbReference>
<comment type="caution">
    <text evidence="2">The sequence shown here is derived from an EMBL/GenBank/DDBJ whole genome shotgun (WGS) entry which is preliminary data.</text>
</comment>
<evidence type="ECO:0000313" key="2">
    <source>
        <dbReference type="EMBL" id="MFC4766113.1"/>
    </source>
</evidence>